<evidence type="ECO:0000313" key="1">
    <source>
        <dbReference type="EMBL" id="CAD9714789.1"/>
    </source>
</evidence>
<dbReference type="GO" id="GO:0045048">
    <property type="term" value="P:protein insertion into ER membrane"/>
    <property type="evidence" value="ECO:0007669"/>
    <property type="project" value="InterPro"/>
</dbReference>
<proteinExistence type="predicted"/>
<dbReference type="AlphaFoldDB" id="A0A7S2T099"/>
<dbReference type="Gene3D" id="1.25.40.10">
    <property type="entry name" value="Tetratricopeptide repeat domain"/>
    <property type="match status" value="1"/>
</dbReference>
<gene>
    <name evidence="1" type="ORF">CPRI1469_LOCUS3643</name>
</gene>
<dbReference type="InterPro" id="IPR007317">
    <property type="entry name" value="GET4"/>
</dbReference>
<dbReference type="Pfam" id="PF04190">
    <property type="entry name" value="GET4"/>
    <property type="match status" value="1"/>
</dbReference>
<protein>
    <submittedName>
        <fullName evidence="1">Uncharacterized protein</fullName>
    </submittedName>
</protein>
<reference evidence="1" key="1">
    <citation type="submission" date="2021-01" db="EMBL/GenBank/DDBJ databases">
        <authorList>
            <person name="Corre E."/>
            <person name="Pelletier E."/>
            <person name="Niang G."/>
            <person name="Scheremetjew M."/>
            <person name="Finn R."/>
            <person name="Kale V."/>
            <person name="Holt S."/>
            <person name="Cochrane G."/>
            <person name="Meng A."/>
            <person name="Brown T."/>
            <person name="Cohen L."/>
        </authorList>
    </citation>
    <scope>NUCLEOTIDE SEQUENCE</scope>
    <source>
        <strain evidence="1">CCMP1205</strain>
    </source>
</reference>
<dbReference type="EMBL" id="HBHL01005667">
    <property type="protein sequence ID" value="CAD9714789.1"/>
    <property type="molecule type" value="Transcribed_RNA"/>
</dbReference>
<organism evidence="1">
    <name type="scientific">Chloropicon primus</name>
    <dbReference type="NCBI Taxonomy" id="1764295"/>
    <lineage>
        <taxon>Eukaryota</taxon>
        <taxon>Viridiplantae</taxon>
        <taxon>Chlorophyta</taxon>
        <taxon>Chloropicophyceae</taxon>
        <taxon>Chloropicales</taxon>
        <taxon>Chloropicaceae</taxon>
        <taxon>Chloropicon</taxon>
    </lineage>
</organism>
<name>A0A7S2T099_9CHLO</name>
<dbReference type="InterPro" id="IPR011990">
    <property type="entry name" value="TPR-like_helical_dom_sf"/>
</dbReference>
<sequence length="140" mass="15509">MRGNNLSDIVTVMTTTASRARPDEEDYIIARVVLRFLNFRSRSLADLQAYARVGTALIDMYEKQTGRAVPETPVTHFLRLTLEALTISSAGLVAGLREKYSLALGQDPALVREADQVLATLKPRKAKMPDLSQMFKTLLG</sequence>
<accession>A0A7S2T099</accession>